<feature type="compositionally biased region" description="Low complexity" evidence="1">
    <location>
        <begin position="133"/>
        <end position="143"/>
    </location>
</feature>
<feature type="compositionally biased region" description="Basic and acidic residues" evidence="1">
    <location>
        <begin position="104"/>
        <end position="113"/>
    </location>
</feature>
<keyword evidence="3" id="KW-1185">Reference proteome</keyword>
<dbReference type="EMBL" id="JAZHXJ010000861">
    <property type="protein sequence ID" value="KAL1849658.1"/>
    <property type="molecule type" value="Genomic_DNA"/>
</dbReference>
<organism evidence="2 3">
    <name type="scientific">Phialemonium thermophilum</name>
    <dbReference type="NCBI Taxonomy" id="223376"/>
    <lineage>
        <taxon>Eukaryota</taxon>
        <taxon>Fungi</taxon>
        <taxon>Dikarya</taxon>
        <taxon>Ascomycota</taxon>
        <taxon>Pezizomycotina</taxon>
        <taxon>Sordariomycetes</taxon>
        <taxon>Sordariomycetidae</taxon>
        <taxon>Cephalothecales</taxon>
        <taxon>Cephalothecaceae</taxon>
        <taxon>Phialemonium</taxon>
    </lineage>
</organism>
<reference evidence="2 3" key="1">
    <citation type="journal article" date="2024" name="Commun. Biol.">
        <title>Comparative genomic analysis of thermophilic fungi reveals convergent evolutionary adaptations and gene losses.</title>
        <authorList>
            <person name="Steindorff A.S."/>
            <person name="Aguilar-Pontes M.V."/>
            <person name="Robinson A.J."/>
            <person name="Andreopoulos B."/>
            <person name="LaButti K."/>
            <person name="Kuo A."/>
            <person name="Mondo S."/>
            <person name="Riley R."/>
            <person name="Otillar R."/>
            <person name="Haridas S."/>
            <person name="Lipzen A."/>
            <person name="Grimwood J."/>
            <person name="Schmutz J."/>
            <person name="Clum A."/>
            <person name="Reid I.D."/>
            <person name="Moisan M.C."/>
            <person name="Butler G."/>
            <person name="Nguyen T.T.M."/>
            <person name="Dewar K."/>
            <person name="Conant G."/>
            <person name="Drula E."/>
            <person name="Henrissat B."/>
            <person name="Hansel C."/>
            <person name="Singer S."/>
            <person name="Hutchinson M.I."/>
            <person name="de Vries R.P."/>
            <person name="Natvig D.O."/>
            <person name="Powell A.J."/>
            <person name="Tsang A."/>
            <person name="Grigoriev I.V."/>
        </authorList>
    </citation>
    <scope>NUCLEOTIDE SEQUENCE [LARGE SCALE GENOMIC DNA]</scope>
    <source>
        <strain evidence="2 3">ATCC 24622</strain>
    </source>
</reference>
<name>A0ABR3W045_9PEZI</name>
<evidence type="ECO:0000313" key="3">
    <source>
        <dbReference type="Proteomes" id="UP001586593"/>
    </source>
</evidence>
<proteinExistence type="predicted"/>
<protein>
    <submittedName>
        <fullName evidence="2">Uncharacterized protein</fullName>
    </submittedName>
</protein>
<evidence type="ECO:0000313" key="2">
    <source>
        <dbReference type="EMBL" id="KAL1849658.1"/>
    </source>
</evidence>
<evidence type="ECO:0000256" key="1">
    <source>
        <dbReference type="SAM" id="MobiDB-lite"/>
    </source>
</evidence>
<feature type="compositionally biased region" description="Basic residues" evidence="1">
    <location>
        <begin position="154"/>
        <end position="165"/>
    </location>
</feature>
<feature type="compositionally biased region" description="Basic and acidic residues" evidence="1">
    <location>
        <begin position="25"/>
        <end position="34"/>
    </location>
</feature>
<feature type="region of interest" description="Disordered" evidence="1">
    <location>
        <begin position="14"/>
        <end position="228"/>
    </location>
</feature>
<feature type="compositionally biased region" description="Basic and acidic residues" evidence="1">
    <location>
        <begin position="166"/>
        <end position="228"/>
    </location>
</feature>
<gene>
    <name evidence="2" type="ORF">VTK73DRAFT_9831</name>
</gene>
<dbReference type="Proteomes" id="UP001586593">
    <property type="component" value="Unassembled WGS sequence"/>
</dbReference>
<accession>A0ABR3W045</accession>
<sequence length="228" mass="25262">MVSLGGPPLLNLIRLGRKVPLAEQRANRCRDASARRPQPVARRRGPRDAASDVSPHRADPRDLQEAVQGDGQGATVPEERQLHLGQGGHGRGRARLPLRHHLPHRSERAREAQVRPQQAAGRGPPQARSPVQGRPAAAGPPAEAAEDRPAGARRLGRQARQHGRRLPGERRRGTPEGHRAGPHHEEPAEDRPRAVHGRRAQEQGQDRRRTQDSVKRRAAVERRESTRF</sequence>
<feature type="compositionally biased region" description="Basic residues" evidence="1">
    <location>
        <begin position="90"/>
        <end position="103"/>
    </location>
</feature>
<feature type="compositionally biased region" description="Basic and acidic residues" evidence="1">
    <location>
        <begin position="46"/>
        <end position="64"/>
    </location>
</feature>
<comment type="caution">
    <text evidence="2">The sequence shown here is derived from an EMBL/GenBank/DDBJ whole genome shotgun (WGS) entry which is preliminary data.</text>
</comment>